<dbReference type="PANTHER" id="PTHR30383">
    <property type="entry name" value="THIOESTERASE 1/PROTEASE 1/LYSOPHOSPHOLIPASE L1"/>
    <property type="match status" value="1"/>
</dbReference>
<sequence>MVESNPQDPVTPATKCPPKSRRRWMFRLAAVLLALSFFPVTEVVLRALNVGRNVNLVIPIEDNLLATTGDFTHQINGMADLAFYGTTDLSGPETRPFTLPRPDNTFRIVVVGGSTVIGFPYAPEFAFPRQLEMQLELQNPGLDVEVLNAGITAMNSFAVNELVAQCFDAKPDLVVIHTGHNEFYGPGGPASTAFQLSPELIRQTYHFRRWRSVQIVAALSPPPDNAGEDLLNVLPRQLSIPLNGPVYLQARTNYESNLRRMIKACRKSDTPVLLTTVACNLKDQSPLLAEWRNESIDGKVEWDSLLADAALLIQQRDYHAALNALERASDLESEHAMLSYRRGQCYDGLGDVQQAWAAFSEARDLDACRFRIPSEFHEIARRVADEHPHCHFLDLTAAMVADGYSDPPGYNLFLEHVHYNFEGHHLVGRLFAKFIQENIRSGRWNSDRVASSNEMQKSLGFLPEDDLAATSFAIEVLQTGPFAQTADRQSHIEFLTQRAGRLFELVPSDRRDVFAELSLNQMSGALPQHLLAEFEERGNKQAVELMRKCWKLRKPWLRNVP</sequence>
<protein>
    <submittedName>
        <fullName evidence="2">Uncharacterized protein</fullName>
    </submittedName>
</protein>
<dbReference type="KEGG" id="fmr:Fuma_05649"/>
<accession>A0A1P8WPK2</accession>
<dbReference type="PANTHER" id="PTHR30383:SF5">
    <property type="entry name" value="SGNH HYDROLASE-TYPE ESTERASE DOMAIN-CONTAINING PROTEIN"/>
    <property type="match status" value="1"/>
</dbReference>
<feature type="transmembrane region" description="Helical" evidence="1">
    <location>
        <begin position="24"/>
        <end position="45"/>
    </location>
</feature>
<dbReference type="InterPro" id="IPR011990">
    <property type="entry name" value="TPR-like_helical_dom_sf"/>
</dbReference>
<evidence type="ECO:0000313" key="2">
    <source>
        <dbReference type="EMBL" id="APZ95986.1"/>
    </source>
</evidence>
<dbReference type="GO" id="GO:0004622">
    <property type="term" value="F:phosphatidylcholine lysophospholipase activity"/>
    <property type="evidence" value="ECO:0007669"/>
    <property type="project" value="TreeGrafter"/>
</dbReference>
<dbReference type="Gene3D" id="3.40.50.1110">
    <property type="entry name" value="SGNH hydrolase"/>
    <property type="match status" value="1"/>
</dbReference>
<organism evidence="2 3">
    <name type="scientific">Fuerstiella marisgermanici</name>
    <dbReference type="NCBI Taxonomy" id="1891926"/>
    <lineage>
        <taxon>Bacteria</taxon>
        <taxon>Pseudomonadati</taxon>
        <taxon>Planctomycetota</taxon>
        <taxon>Planctomycetia</taxon>
        <taxon>Planctomycetales</taxon>
        <taxon>Planctomycetaceae</taxon>
        <taxon>Fuerstiella</taxon>
    </lineage>
</organism>
<name>A0A1P8WPK2_9PLAN</name>
<dbReference type="Proteomes" id="UP000187735">
    <property type="component" value="Chromosome"/>
</dbReference>
<dbReference type="STRING" id="1891926.Fuma_05649"/>
<keyword evidence="1" id="KW-0812">Transmembrane</keyword>
<evidence type="ECO:0000256" key="1">
    <source>
        <dbReference type="SAM" id="Phobius"/>
    </source>
</evidence>
<dbReference type="CDD" id="cd00229">
    <property type="entry name" value="SGNH_hydrolase"/>
    <property type="match status" value="1"/>
</dbReference>
<proteinExistence type="predicted"/>
<keyword evidence="1" id="KW-0472">Membrane</keyword>
<dbReference type="EMBL" id="CP017641">
    <property type="protein sequence ID" value="APZ95986.1"/>
    <property type="molecule type" value="Genomic_DNA"/>
</dbReference>
<keyword evidence="3" id="KW-1185">Reference proteome</keyword>
<keyword evidence="1" id="KW-1133">Transmembrane helix</keyword>
<dbReference type="SUPFAM" id="SSF48452">
    <property type="entry name" value="TPR-like"/>
    <property type="match status" value="1"/>
</dbReference>
<gene>
    <name evidence="2" type="ORF">Fuma_05649</name>
</gene>
<dbReference type="InterPro" id="IPR036514">
    <property type="entry name" value="SGNH_hydro_sf"/>
</dbReference>
<dbReference type="InterPro" id="IPR051532">
    <property type="entry name" value="Ester_Hydrolysis_Enzymes"/>
</dbReference>
<dbReference type="Gene3D" id="1.25.40.10">
    <property type="entry name" value="Tetratricopeptide repeat domain"/>
    <property type="match status" value="1"/>
</dbReference>
<reference evidence="2 3" key="1">
    <citation type="journal article" date="2016" name="Front. Microbiol.">
        <title>Fuerstia marisgermanicae gen. nov., sp. nov., an Unusual Member of the Phylum Planctomycetes from the German Wadden Sea.</title>
        <authorList>
            <person name="Kohn T."/>
            <person name="Heuer A."/>
            <person name="Jogler M."/>
            <person name="Vollmers J."/>
            <person name="Boedeker C."/>
            <person name="Bunk B."/>
            <person name="Rast P."/>
            <person name="Borchert D."/>
            <person name="Glockner I."/>
            <person name="Freese H.M."/>
            <person name="Klenk H.P."/>
            <person name="Overmann J."/>
            <person name="Kaster A.K."/>
            <person name="Rohde M."/>
            <person name="Wiegand S."/>
            <person name="Jogler C."/>
        </authorList>
    </citation>
    <scope>NUCLEOTIDE SEQUENCE [LARGE SCALE GENOMIC DNA]</scope>
    <source>
        <strain evidence="2 3">NH11</strain>
    </source>
</reference>
<dbReference type="SUPFAM" id="SSF52266">
    <property type="entry name" value="SGNH hydrolase"/>
    <property type="match status" value="1"/>
</dbReference>
<dbReference type="AlphaFoldDB" id="A0A1P8WPK2"/>
<evidence type="ECO:0000313" key="3">
    <source>
        <dbReference type="Proteomes" id="UP000187735"/>
    </source>
</evidence>